<feature type="domain" description="Solute-binding protein family 5" evidence="5">
    <location>
        <begin position="88"/>
        <end position="453"/>
    </location>
</feature>
<dbReference type="Gene3D" id="3.90.76.10">
    <property type="entry name" value="Dipeptide-binding Protein, Domain 1"/>
    <property type="match status" value="1"/>
</dbReference>
<dbReference type="GO" id="GO:0015833">
    <property type="term" value="P:peptide transport"/>
    <property type="evidence" value="ECO:0007669"/>
    <property type="project" value="TreeGrafter"/>
</dbReference>
<organism evidence="6 7">
    <name type="scientific">Viridibacillus arvi</name>
    <dbReference type="NCBI Taxonomy" id="263475"/>
    <lineage>
        <taxon>Bacteria</taxon>
        <taxon>Bacillati</taxon>
        <taxon>Bacillota</taxon>
        <taxon>Bacilli</taxon>
        <taxon>Bacillales</taxon>
        <taxon>Caryophanaceae</taxon>
        <taxon>Viridibacillus</taxon>
    </lineage>
</organism>
<evidence type="ECO:0000313" key="6">
    <source>
        <dbReference type="EMBL" id="KOO49529.1"/>
    </source>
</evidence>
<sequence length="533" mass="58879">MKNKRLGFSVVVMAMFFLLVACSSDDTKGEKSSGDKVNNKDKQTIVYGRGADSVSLDPSTVTDGESFKVARNIFETLLVFGEQDTSTQPGLAKDTKISDDGKTYTFTLAENVKFHDGTDFNAEAVVKNFERWMNGSADKFPYYADMFGGFKGDKNHIIESVKADGDYTFIIQLKKPMMPLLNNLAMVAFSIASPTAFEKDGEKFGENPVGTGPFKFSEWKRNDSVILTKNEGYWQDGLPKLDSVIFKAMPDNAARLNALLSGEIDIADGVAPASISTVEQNDQIILIERPSFNVGYLGMTTNKAPFTDIKLRQAISHAVDRQVIADTFFEGKALAAKNPVQPTALGYNEDTPLYDYDPEKAKALLKESSYDGKELELWAMPVPRPYMPDGQKVAEAIQKNLADVGIKTKIVSFEWATYLEKTKAGEADLFLLGGTSDNGDPDNLLSLFFDRDGSLNNSQFSNDEVQKLLQAGRSEQDVEKRKEIYKQIQLILHKEAPVLPLVHSTPLLAASKSVKDFKAHPTEADDLKNVTVE</sequence>
<dbReference type="InterPro" id="IPR000914">
    <property type="entry name" value="SBP_5_dom"/>
</dbReference>
<dbReference type="PATRIC" id="fig|263475.3.peg.4133"/>
<dbReference type="SUPFAM" id="SSF53850">
    <property type="entry name" value="Periplasmic binding protein-like II"/>
    <property type="match status" value="1"/>
</dbReference>
<dbReference type="GO" id="GO:1904680">
    <property type="term" value="F:peptide transmembrane transporter activity"/>
    <property type="evidence" value="ECO:0007669"/>
    <property type="project" value="TreeGrafter"/>
</dbReference>
<dbReference type="PIRSF" id="PIRSF002741">
    <property type="entry name" value="MppA"/>
    <property type="match status" value="1"/>
</dbReference>
<keyword evidence="3 4" id="KW-0732">Signal</keyword>
<evidence type="ECO:0000256" key="2">
    <source>
        <dbReference type="ARBA" id="ARBA00022448"/>
    </source>
</evidence>
<feature type="signal peptide" evidence="4">
    <location>
        <begin position="1"/>
        <end position="23"/>
    </location>
</feature>
<dbReference type="STRING" id="263475.AMD00_14340"/>
<keyword evidence="2" id="KW-0813">Transport</keyword>
<dbReference type="Gene3D" id="3.40.190.10">
    <property type="entry name" value="Periplasmic binding protein-like II"/>
    <property type="match status" value="1"/>
</dbReference>
<gene>
    <name evidence="6" type="ORF">AMD00_14340</name>
</gene>
<keyword evidence="7" id="KW-1185">Reference proteome</keyword>
<dbReference type="Pfam" id="PF00496">
    <property type="entry name" value="SBP_bac_5"/>
    <property type="match status" value="1"/>
</dbReference>
<dbReference type="PROSITE" id="PS51257">
    <property type="entry name" value="PROKAR_LIPOPROTEIN"/>
    <property type="match status" value="1"/>
</dbReference>
<dbReference type="PANTHER" id="PTHR30290:SF9">
    <property type="entry name" value="OLIGOPEPTIDE-BINDING PROTEIN APPA"/>
    <property type="match status" value="1"/>
</dbReference>
<name>A0A0M0LER0_9BACL</name>
<accession>A0A0M0LER0</accession>
<protein>
    <submittedName>
        <fullName evidence="6">Peptide ABC transporter substrate-binding protein</fullName>
    </submittedName>
</protein>
<comment type="similarity">
    <text evidence="1">Belongs to the bacterial solute-binding protein 5 family.</text>
</comment>
<dbReference type="OrthoDB" id="9796817at2"/>
<comment type="caution">
    <text evidence="6">The sequence shown here is derived from an EMBL/GenBank/DDBJ whole genome shotgun (WGS) entry which is preliminary data.</text>
</comment>
<dbReference type="GO" id="GO:0043190">
    <property type="term" value="C:ATP-binding cassette (ABC) transporter complex"/>
    <property type="evidence" value="ECO:0007669"/>
    <property type="project" value="InterPro"/>
</dbReference>
<dbReference type="EMBL" id="LILB01000005">
    <property type="protein sequence ID" value="KOO49529.1"/>
    <property type="molecule type" value="Genomic_DNA"/>
</dbReference>
<dbReference type="CDD" id="cd08493">
    <property type="entry name" value="PBP2_DppA_like"/>
    <property type="match status" value="1"/>
</dbReference>
<evidence type="ECO:0000313" key="7">
    <source>
        <dbReference type="Proteomes" id="UP000036867"/>
    </source>
</evidence>
<evidence type="ECO:0000256" key="1">
    <source>
        <dbReference type="ARBA" id="ARBA00005695"/>
    </source>
</evidence>
<dbReference type="Proteomes" id="UP000036867">
    <property type="component" value="Unassembled WGS sequence"/>
</dbReference>
<proteinExistence type="inferred from homology"/>
<dbReference type="GO" id="GO:0042597">
    <property type="term" value="C:periplasmic space"/>
    <property type="evidence" value="ECO:0007669"/>
    <property type="project" value="UniProtKB-ARBA"/>
</dbReference>
<dbReference type="Gene3D" id="3.10.105.10">
    <property type="entry name" value="Dipeptide-binding Protein, Domain 3"/>
    <property type="match status" value="1"/>
</dbReference>
<evidence type="ECO:0000259" key="5">
    <source>
        <dbReference type="Pfam" id="PF00496"/>
    </source>
</evidence>
<dbReference type="AlphaFoldDB" id="A0A0M0LER0"/>
<reference evidence="7" key="1">
    <citation type="submission" date="2015-08" db="EMBL/GenBank/DDBJ databases">
        <title>Fjat-10028 dsm 16317.</title>
        <authorList>
            <person name="Liu B."/>
            <person name="Wang J."/>
            <person name="Zhu Y."/>
            <person name="Liu G."/>
            <person name="Chen Q."/>
            <person name="Chen Z."/>
            <person name="Lan J."/>
            <person name="Che J."/>
            <person name="Ge C."/>
            <person name="Shi H."/>
            <person name="Pan Z."/>
            <person name="Liu X."/>
        </authorList>
    </citation>
    <scope>NUCLEOTIDE SEQUENCE [LARGE SCALE GENOMIC DNA]</scope>
    <source>
        <strain evidence="7">DSM 16317</strain>
    </source>
</reference>
<dbReference type="GeneID" id="301137276"/>
<evidence type="ECO:0000256" key="4">
    <source>
        <dbReference type="SAM" id="SignalP"/>
    </source>
</evidence>
<dbReference type="InterPro" id="IPR030678">
    <property type="entry name" value="Peptide/Ni-bd"/>
</dbReference>
<dbReference type="InterPro" id="IPR039424">
    <property type="entry name" value="SBP_5"/>
</dbReference>
<dbReference type="RefSeq" id="WP_053417699.1">
    <property type="nucleotide sequence ID" value="NZ_LILB01000005.1"/>
</dbReference>
<evidence type="ECO:0000256" key="3">
    <source>
        <dbReference type="ARBA" id="ARBA00022729"/>
    </source>
</evidence>
<feature type="chain" id="PRO_5005603337" evidence="4">
    <location>
        <begin position="24"/>
        <end position="533"/>
    </location>
</feature>
<dbReference type="PANTHER" id="PTHR30290">
    <property type="entry name" value="PERIPLASMIC BINDING COMPONENT OF ABC TRANSPORTER"/>
    <property type="match status" value="1"/>
</dbReference>